<dbReference type="Gene3D" id="3.40.630.30">
    <property type="match status" value="1"/>
</dbReference>
<dbReference type="PROSITE" id="PS51186">
    <property type="entry name" value="GNAT"/>
    <property type="match status" value="1"/>
</dbReference>
<dbReference type="GO" id="GO:0016746">
    <property type="term" value="F:acyltransferase activity"/>
    <property type="evidence" value="ECO:0007669"/>
    <property type="project" value="UniProtKB-KW"/>
</dbReference>
<dbReference type="InterPro" id="IPR000182">
    <property type="entry name" value="GNAT_dom"/>
</dbReference>
<dbReference type="EC" id="2.3.1.-" evidence="3"/>
<accession>A0ABW3RTA8</accession>
<evidence type="ECO:0000313" key="3">
    <source>
        <dbReference type="EMBL" id="MFD1175523.1"/>
    </source>
</evidence>
<dbReference type="SUPFAM" id="SSF55729">
    <property type="entry name" value="Acyl-CoA N-acyltransferases (Nat)"/>
    <property type="match status" value="1"/>
</dbReference>
<keyword evidence="3" id="KW-0808">Transferase</keyword>
<reference evidence="4" key="1">
    <citation type="journal article" date="2019" name="Int. J. Syst. Evol. Microbiol.">
        <title>The Global Catalogue of Microorganisms (GCM) 10K type strain sequencing project: providing services to taxonomists for standard genome sequencing and annotation.</title>
        <authorList>
            <consortium name="The Broad Institute Genomics Platform"/>
            <consortium name="The Broad Institute Genome Sequencing Center for Infectious Disease"/>
            <person name="Wu L."/>
            <person name="Ma J."/>
        </authorList>
    </citation>
    <scope>NUCLEOTIDE SEQUENCE [LARGE SCALE GENOMIC DNA]</scope>
    <source>
        <strain evidence="4">CCUG 59189</strain>
    </source>
</reference>
<evidence type="ECO:0000256" key="1">
    <source>
        <dbReference type="SAM" id="MobiDB-lite"/>
    </source>
</evidence>
<dbReference type="CDD" id="cd04301">
    <property type="entry name" value="NAT_SF"/>
    <property type="match status" value="1"/>
</dbReference>
<feature type="domain" description="N-acetyltransferase" evidence="2">
    <location>
        <begin position="141"/>
        <end position="273"/>
    </location>
</feature>
<keyword evidence="3" id="KW-0012">Acyltransferase</keyword>
<evidence type="ECO:0000313" key="4">
    <source>
        <dbReference type="Proteomes" id="UP001597262"/>
    </source>
</evidence>
<comment type="caution">
    <text evidence="3">The sequence shown here is derived from an EMBL/GenBank/DDBJ whole genome shotgun (WGS) entry which is preliminary data.</text>
</comment>
<dbReference type="PANTHER" id="PTHR43072">
    <property type="entry name" value="N-ACETYLTRANSFERASE"/>
    <property type="match status" value="1"/>
</dbReference>
<dbReference type="Pfam" id="PF24553">
    <property type="entry name" value="Rv0428c_C"/>
    <property type="match status" value="1"/>
</dbReference>
<protein>
    <submittedName>
        <fullName evidence="3">GNAT family N-acetyltransferase</fullName>
        <ecNumber evidence="3">2.3.1.-</ecNumber>
    </submittedName>
</protein>
<dbReference type="InterPro" id="IPR056935">
    <property type="entry name" value="Rv0428c-like_C"/>
</dbReference>
<proteinExistence type="predicted"/>
<keyword evidence="4" id="KW-1185">Reference proteome</keyword>
<dbReference type="Proteomes" id="UP001597262">
    <property type="component" value="Unassembled WGS sequence"/>
</dbReference>
<dbReference type="InterPro" id="IPR016181">
    <property type="entry name" value="Acyl_CoA_acyltransferase"/>
</dbReference>
<name>A0ABW3RTA8_9BACL</name>
<organism evidence="3 4">
    <name type="scientific">Paenibacillus puldeungensis</name>
    <dbReference type="NCBI Taxonomy" id="696536"/>
    <lineage>
        <taxon>Bacteria</taxon>
        <taxon>Bacillati</taxon>
        <taxon>Bacillota</taxon>
        <taxon>Bacilli</taxon>
        <taxon>Bacillales</taxon>
        <taxon>Paenibacillaceae</taxon>
        <taxon>Paenibacillus</taxon>
    </lineage>
</organism>
<evidence type="ECO:0000259" key="2">
    <source>
        <dbReference type="PROSITE" id="PS51186"/>
    </source>
</evidence>
<dbReference type="RefSeq" id="WP_379316955.1">
    <property type="nucleotide sequence ID" value="NZ_JBHTLM010000002.1"/>
</dbReference>
<sequence>MNERRVSTDHAVGTKSEHEGNRSSQELAVLLEELAANSWPPRESRRLGTWRLRANEGVTTRANSVLAAGPFPSPDWIKTVESFYREQGLPPYFHVGPSAPSGLDKQLEVAGYEVSMNCLMLAAPCQEVQRNARVNARRNVVTVPNAEGWWLDAFLRMEGFDESRRPGYVSIFSNMPSPRVFAAITEEGEQLGLATAVIERGWAGISNVIVDPRYRRKGVAIRLLHALAAWSAEAGADSMYLQVMADNKAALELYGKLGFSTVTSYHYRVRGRI</sequence>
<gene>
    <name evidence="3" type="ORF">ACFQ3W_04300</name>
</gene>
<dbReference type="EMBL" id="JBHTLM010000002">
    <property type="protein sequence ID" value="MFD1175523.1"/>
    <property type="molecule type" value="Genomic_DNA"/>
</dbReference>
<feature type="region of interest" description="Disordered" evidence="1">
    <location>
        <begin position="1"/>
        <end position="24"/>
    </location>
</feature>